<evidence type="ECO:0000256" key="3">
    <source>
        <dbReference type="SAM" id="SignalP"/>
    </source>
</evidence>
<evidence type="ECO:0000256" key="1">
    <source>
        <dbReference type="ARBA" id="ARBA00022729"/>
    </source>
</evidence>
<dbReference type="EMBL" id="AP021877">
    <property type="protein sequence ID" value="BBO86682.1"/>
    <property type="molecule type" value="Genomic_DNA"/>
</dbReference>
<proteinExistence type="predicted"/>
<dbReference type="Pfam" id="PF13517">
    <property type="entry name" value="FG-GAP_3"/>
    <property type="match status" value="1"/>
</dbReference>
<gene>
    <name evidence="4" type="ORF">DSCO28_72480</name>
</gene>
<accession>A0A5K8A2B3</accession>
<geneLocation type="plasmid" evidence="5">
    <name>do28_1 dna</name>
</geneLocation>
<dbReference type="InterPro" id="IPR028994">
    <property type="entry name" value="Integrin_alpha_N"/>
</dbReference>
<keyword evidence="1 3" id="KW-0732">Signal</keyword>
<dbReference type="RefSeq" id="WP_155326269.1">
    <property type="nucleotide sequence ID" value="NZ_AP021877.1"/>
</dbReference>
<dbReference type="Proteomes" id="UP000425960">
    <property type="component" value="Plasmid Do28_1"/>
</dbReference>
<evidence type="ECO:0008006" key="6">
    <source>
        <dbReference type="Google" id="ProtNLM"/>
    </source>
</evidence>
<evidence type="ECO:0000313" key="5">
    <source>
        <dbReference type="Proteomes" id="UP000425960"/>
    </source>
</evidence>
<feature type="chain" id="PRO_5024382860" description="FlgO domain-containing protein" evidence="3">
    <location>
        <begin position="29"/>
        <end position="575"/>
    </location>
</feature>
<organism evidence="4 5">
    <name type="scientific">Desulfosarcina ovata subsp. sediminis</name>
    <dbReference type="NCBI Taxonomy" id="885957"/>
    <lineage>
        <taxon>Bacteria</taxon>
        <taxon>Pseudomonadati</taxon>
        <taxon>Thermodesulfobacteriota</taxon>
        <taxon>Desulfobacteria</taxon>
        <taxon>Desulfobacterales</taxon>
        <taxon>Desulfosarcinaceae</taxon>
        <taxon>Desulfosarcina</taxon>
    </lineage>
</organism>
<dbReference type="AlphaFoldDB" id="A0A5K8A2B3"/>
<feature type="signal peptide" evidence="3">
    <location>
        <begin position="1"/>
        <end position="28"/>
    </location>
</feature>
<dbReference type="SUPFAM" id="SSF69318">
    <property type="entry name" value="Integrin alpha N-terminal domain"/>
    <property type="match status" value="1"/>
</dbReference>
<dbReference type="Gene3D" id="2.130.10.130">
    <property type="entry name" value="Integrin alpha, N-terminal"/>
    <property type="match status" value="1"/>
</dbReference>
<evidence type="ECO:0000313" key="4">
    <source>
        <dbReference type="EMBL" id="BBO86682.1"/>
    </source>
</evidence>
<feature type="compositionally biased region" description="Polar residues" evidence="2">
    <location>
        <begin position="165"/>
        <end position="176"/>
    </location>
</feature>
<sequence length="575" mass="62686">MNNQSNYSMNKAILIFIGLLMVSSSALATPTRVAILPFNINAEKDLSFLQEGILDMLASRLAWKDKVGVISKNETRSAVASVTDFEGESRALLVGGKLHADYVLFGSLTVFGESLSIDAKMVDVSGQQKPLPFFAQTRSMGEVVPQVNQFASNINATVFGRAPAQSMSTAATSPEGTPSGAPMQAPQQAYNPRMHPEKLLQSGVQNEGQDPVMGQTYQQTPNPAFIATAPAYGAGDAANFWKSQRFKSLITGIGIGDVDKDGLLETVIVTANEVLVYRNQNGRMARVAELETINTNQYLGVDVGDINGNGYAEIFVSSIGPRKDAYNSFVLEYDGSEYRRIASDLPWHFRIVNPGAEGDFLVAQKEPPADGNLRTQPIFRMNWDGSAYTPGNLFLQGQKANVFGVAAGNLISETETSIIGYSEYDRILIFRPGGAMEWKSTNAYGGSLSNFHFPGKKEIKDTGTHFFAMRLRTADLDHNGKVELIAAANNEISNRIMQNQRAYSNSRLVSLSWNGMGMTENWKTNEISGRISDYFIGDFDNDGTNELVAAVIRKEGSLAFADAESVIVSYTLKVK</sequence>
<reference evidence="4 5" key="1">
    <citation type="submission" date="2019-11" db="EMBL/GenBank/DDBJ databases">
        <title>Comparative genomics of hydrocarbon-degrading Desulfosarcina strains.</title>
        <authorList>
            <person name="Watanabe M."/>
            <person name="Kojima H."/>
            <person name="Fukui M."/>
        </authorList>
    </citation>
    <scope>NUCLEOTIDE SEQUENCE [LARGE SCALE GENOMIC DNA]</scope>
    <source>
        <strain evidence="4 5">28bB2T</strain>
        <plasmid evidence="5">do28_1 dna</plasmid>
    </source>
</reference>
<keyword evidence="4" id="KW-0614">Plasmid</keyword>
<dbReference type="InterPro" id="IPR013517">
    <property type="entry name" value="FG-GAP"/>
</dbReference>
<protein>
    <recommendedName>
        <fullName evidence="6">FlgO domain-containing protein</fullName>
    </recommendedName>
</protein>
<feature type="region of interest" description="Disordered" evidence="2">
    <location>
        <begin position="165"/>
        <end position="188"/>
    </location>
</feature>
<evidence type="ECO:0000256" key="2">
    <source>
        <dbReference type="SAM" id="MobiDB-lite"/>
    </source>
</evidence>
<name>A0A5K8A2B3_9BACT</name>
<dbReference type="KEGG" id="dov:DSCO28_72480"/>